<accession>A0A368JHQ8</accession>
<reference evidence="1 2" key="1">
    <citation type="submission" date="2018-07" db="EMBL/GenBank/DDBJ databases">
        <title>Genome analysis of Larkinella rosea.</title>
        <authorList>
            <person name="Zhou Z."/>
            <person name="Wang G."/>
        </authorList>
    </citation>
    <scope>NUCLEOTIDE SEQUENCE [LARGE SCALE GENOMIC DNA]</scope>
    <source>
        <strain evidence="2">zzj9</strain>
    </source>
</reference>
<sequence>MKAKATIELLTAGKEIEDIKNALASLIAINYEILIIGESKETAWGFLTKVVMTKDTDNLKLTIYKNSN</sequence>
<evidence type="ECO:0000313" key="2">
    <source>
        <dbReference type="Proteomes" id="UP000253383"/>
    </source>
</evidence>
<comment type="caution">
    <text evidence="1">The sequence shown here is derived from an EMBL/GenBank/DDBJ whole genome shotgun (WGS) entry which is preliminary data.</text>
</comment>
<dbReference type="AlphaFoldDB" id="A0A368JHQ8"/>
<dbReference type="OrthoDB" id="9849066at2"/>
<proteinExistence type="predicted"/>
<evidence type="ECO:0000313" key="1">
    <source>
        <dbReference type="EMBL" id="RCR67082.1"/>
    </source>
</evidence>
<protein>
    <submittedName>
        <fullName evidence="1">Uncharacterized protein</fullName>
    </submittedName>
</protein>
<gene>
    <name evidence="1" type="ORF">DUE52_23795</name>
</gene>
<dbReference type="EMBL" id="QOWE01000022">
    <property type="protein sequence ID" value="RCR67082.1"/>
    <property type="molecule type" value="Genomic_DNA"/>
</dbReference>
<name>A0A368JHQ8_9BACT</name>
<dbReference type="Proteomes" id="UP000253383">
    <property type="component" value="Unassembled WGS sequence"/>
</dbReference>
<dbReference type="RefSeq" id="WP_114408569.1">
    <property type="nucleotide sequence ID" value="NZ_QOWE01000022.1"/>
</dbReference>
<organism evidence="1 2">
    <name type="scientific">Larkinella punicea</name>
    <dbReference type="NCBI Taxonomy" id="2315727"/>
    <lineage>
        <taxon>Bacteria</taxon>
        <taxon>Pseudomonadati</taxon>
        <taxon>Bacteroidota</taxon>
        <taxon>Cytophagia</taxon>
        <taxon>Cytophagales</taxon>
        <taxon>Spirosomataceae</taxon>
        <taxon>Larkinella</taxon>
    </lineage>
</organism>
<keyword evidence="2" id="KW-1185">Reference proteome</keyword>